<evidence type="ECO:0000313" key="14">
    <source>
        <dbReference type="Proteomes" id="UP000011087"/>
    </source>
</evidence>
<evidence type="ECO:0000313" key="12">
    <source>
        <dbReference type="EMBL" id="EKX45814.1"/>
    </source>
</evidence>
<dbReference type="HOGENOM" id="CLU_017779_2_2_1"/>
<dbReference type="EC" id="2.5.1.26" evidence="3 10"/>
<dbReference type="EMBL" id="JH992997">
    <property type="protein sequence ID" value="EKX45814.1"/>
    <property type="molecule type" value="Genomic_DNA"/>
</dbReference>
<feature type="binding site" evidence="8">
    <location>
        <begin position="248"/>
        <end position="251"/>
    </location>
    <ligand>
        <name>FAD</name>
        <dbReference type="ChEBI" id="CHEBI:57692"/>
    </ligand>
</feature>
<dbReference type="InterPro" id="IPR006094">
    <property type="entry name" value="Oxid_FAD_bind_N"/>
</dbReference>
<dbReference type="AlphaFoldDB" id="L1JCJ1"/>
<dbReference type="PaxDb" id="55529-EKX45814"/>
<evidence type="ECO:0000259" key="11">
    <source>
        <dbReference type="PROSITE" id="PS51387"/>
    </source>
</evidence>
<dbReference type="InterPro" id="IPR016164">
    <property type="entry name" value="FAD-linked_Oxase-like_C"/>
</dbReference>
<sequence>MTTEQRSTREWREEKIPSENAPNWPLRVDGWGYEDTQFELTDNGEIGLKGSRYPFSGLVFPNFRPWIEKVVGLNVEDQATPVPMAKPHPPVRNEGFLESVKSCCKRLSVTDKDRLFHAHGHTCQEMYALRYGKLTRVPDVVIWPGSHEHVEKIVSLANQFNVVIIPFGGGTSVSGALICPSEETRMIVSLDMHEMNSIKWIDMENMLVCVESGLVGQDIKRRLEKYDVTIGHEPDSLEFSTVGGWIATRASGMKKNVYGNIEDMLVRVKMVTSVGTIDRAVEVPRLSMGPDVQQVILGSEGTLGVITEAVLRIRKLPPARKYGSILFPNFESGVNFMWEVARERCAPASVRLVDNEQFQFGLALKPKQTNPLTSWLDAAKKMYVTKWKNFDPHEMCAATLLMEGTKEEIEQQQKKLSSIAAKHRGMNAGEENGFRGYFLTFMIAYLRDFGIGYHFIAESFETSVPWSNVLVLCEGVKRRISRACKARGIQREPFVSCRVTQTYDTGACVYFYFGFISKGFKDPSALFTQIEDEARQEILALGGSLSHHHGIGKHRQQWLESQVSPAGVSVLAGIKSQVDPKNVFGNGNLVGDGKGKIPTSHL</sequence>
<evidence type="ECO:0000256" key="8">
    <source>
        <dbReference type="PIRSR" id="PIRSR625650-3"/>
    </source>
</evidence>
<comment type="similarity">
    <text evidence="2 10">Belongs to the FAD-binding oxidoreductase/transferase type 4 family.</text>
</comment>
<comment type="catalytic activity">
    <reaction evidence="10">
        <text>a long chain fatty alcohol + a 1-acylglycerone 3-phosphate = a 1-O-alkylglycerone 3-phosphate + a long-chain fatty acid + H(+)</text>
        <dbReference type="Rhea" id="RHEA:36171"/>
        <dbReference type="ChEBI" id="CHEBI:15378"/>
        <dbReference type="ChEBI" id="CHEBI:17135"/>
        <dbReference type="ChEBI" id="CHEBI:57534"/>
        <dbReference type="ChEBI" id="CHEBI:57560"/>
        <dbReference type="ChEBI" id="CHEBI:73315"/>
        <dbReference type="EC" id="2.5.1.26"/>
    </reaction>
</comment>
<protein>
    <recommendedName>
        <fullName evidence="3 10">Alkylglycerone-phosphate synthase</fullName>
        <shortName evidence="10">Alkyl-DHAP synthase</shortName>
        <ecNumber evidence="3 10">2.5.1.26</ecNumber>
    </recommendedName>
</protein>
<feature type="binding site" evidence="8">
    <location>
        <begin position="235"/>
        <end position="241"/>
    </location>
    <ligand>
        <name>FAD</name>
        <dbReference type="ChEBI" id="CHEBI:57692"/>
    </ligand>
</feature>
<dbReference type="SUPFAM" id="SSF55103">
    <property type="entry name" value="FAD-linked oxidases, C-terminal domain"/>
    <property type="match status" value="1"/>
</dbReference>
<dbReference type="GO" id="GO:0071949">
    <property type="term" value="F:FAD binding"/>
    <property type="evidence" value="ECO:0007669"/>
    <property type="project" value="InterPro"/>
</dbReference>
<dbReference type="Gene3D" id="3.30.300.330">
    <property type="match status" value="1"/>
</dbReference>
<dbReference type="eggNOG" id="KOG1233">
    <property type="taxonomic scope" value="Eukaryota"/>
</dbReference>
<comment type="subunit">
    <text evidence="10">Homodimer.</text>
</comment>
<dbReference type="SUPFAM" id="SSF56176">
    <property type="entry name" value="FAD-binding/transporter-associated domain-like"/>
    <property type="match status" value="1"/>
</dbReference>
<keyword evidence="5 8" id="KW-0274">FAD</keyword>
<dbReference type="Gene3D" id="1.10.45.10">
    <property type="entry name" value="Vanillyl-alcohol Oxidase, Chain A, domain 4"/>
    <property type="match status" value="1"/>
</dbReference>
<dbReference type="Pfam" id="PF02913">
    <property type="entry name" value="FAD-oxidase_C"/>
    <property type="match status" value="1"/>
</dbReference>
<feature type="binding site" evidence="7">
    <location>
        <position position="447"/>
    </location>
    <ligand>
        <name>substrate</name>
    </ligand>
</feature>
<reference evidence="13" key="3">
    <citation type="submission" date="2015-06" db="UniProtKB">
        <authorList>
            <consortium name="EnsemblProtists"/>
        </authorList>
    </citation>
    <scope>IDENTIFICATION</scope>
</reference>
<dbReference type="GO" id="GO:0008611">
    <property type="term" value="P:ether lipid biosynthetic process"/>
    <property type="evidence" value="ECO:0007669"/>
    <property type="project" value="UniProtKB-UniPathway"/>
</dbReference>
<feature type="site" description="Important for enzyme activity" evidence="9">
    <location>
        <position position="351"/>
    </location>
</feature>
<keyword evidence="10" id="KW-0443">Lipid metabolism</keyword>
<dbReference type="InterPro" id="IPR016169">
    <property type="entry name" value="FAD-bd_PCMH_sub2"/>
</dbReference>
<dbReference type="Gene3D" id="3.30.465.10">
    <property type="match status" value="1"/>
</dbReference>
<keyword evidence="10" id="KW-0444">Lipid biosynthesis</keyword>
<evidence type="ECO:0000256" key="4">
    <source>
        <dbReference type="ARBA" id="ARBA00022630"/>
    </source>
</evidence>
<dbReference type="EnsemblProtists" id="EKX45814">
    <property type="protein sequence ID" value="EKX45814"/>
    <property type="gene ID" value="GUITHDRAFT_157810"/>
</dbReference>
<accession>L1JCJ1</accession>
<comment type="cofactor">
    <cofactor evidence="8 10">
        <name>FAD</name>
        <dbReference type="ChEBI" id="CHEBI:57692"/>
    </cofactor>
</comment>
<reference evidence="14" key="2">
    <citation type="submission" date="2012-11" db="EMBL/GenBank/DDBJ databases">
        <authorList>
            <person name="Kuo A."/>
            <person name="Curtis B.A."/>
            <person name="Tanifuji G."/>
            <person name="Burki F."/>
            <person name="Gruber A."/>
            <person name="Irimia M."/>
            <person name="Maruyama S."/>
            <person name="Arias M.C."/>
            <person name="Ball S.G."/>
            <person name="Gile G.H."/>
            <person name="Hirakawa Y."/>
            <person name="Hopkins J.F."/>
            <person name="Rensing S.A."/>
            <person name="Schmutz J."/>
            <person name="Symeonidi A."/>
            <person name="Elias M."/>
            <person name="Eveleigh R.J."/>
            <person name="Herman E.K."/>
            <person name="Klute M.J."/>
            <person name="Nakayama T."/>
            <person name="Obornik M."/>
            <person name="Reyes-Prieto A."/>
            <person name="Armbrust E.V."/>
            <person name="Aves S.J."/>
            <person name="Beiko R.G."/>
            <person name="Coutinho P."/>
            <person name="Dacks J.B."/>
            <person name="Durnford D.G."/>
            <person name="Fast N.M."/>
            <person name="Green B.R."/>
            <person name="Grisdale C."/>
            <person name="Hempe F."/>
            <person name="Henrissat B."/>
            <person name="Hoppner M.P."/>
            <person name="Ishida K.-I."/>
            <person name="Kim E."/>
            <person name="Koreny L."/>
            <person name="Kroth P.G."/>
            <person name="Liu Y."/>
            <person name="Malik S.-B."/>
            <person name="Maier U.G."/>
            <person name="McRose D."/>
            <person name="Mock T."/>
            <person name="Neilson J.A."/>
            <person name="Onodera N.T."/>
            <person name="Poole A.M."/>
            <person name="Pritham E.J."/>
            <person name="Richards T.A."/>
            <person name="Rocap G."/>
            <person name="Roy S.W."/>
            <person name="Sarai C."/>
            <person name="Schaack S."/>
            <person name="Shirato S."/>
            <person name="Slamovits C.H."/>
            <person name="Spencer D.F."/>
            <person name="Suzuki S."/>
            <person name="Worden A.Z."/>
            <person name="Zauner S."/>
            <person name="Barry K."/>
            <person name="Bell C."/>
            <person name="Bharti A.K."/>
            <person name="Crow J.A."/>
            <person name="Grimwood J."/>
            <person name="Kramer R."/>
            <person name="Lindquist E."/>
            <person name="Lucas S."/>
            <person name="Salamov A."/>
            <person name="McFadden G.I."/>
            <person name="Lane C.E."/>
            <person name="Keeling P.J."/>
            <person name="Gray M.W."/>
            <person name="Grigoriev I.V."/>
            <person name="Archibald J.M."/>
        </authorList>
    </citation>
    <scope>NUCLEOTIDE SEQUENCE</scope>
    <source>
        <strain evidence="14">CCMP2712</strain>
    </source>
</reference>
<keyword evidence="4 10" id="KW-0285">Flavoprotein</keyword>
<dbReference type="STRING" id="905079.L1JCJ1"/>
<dbReference type="Proteomes" id="UP000011087">
    <property type="component" value="Unassembled WGS sequence"/>
</dbReference>
<dbReference type="InterPro" id="IPR016167">
    <property type="entry name" value="FAD-bd_PCMH_sub1"/>
</dbReference>
<dbReference type="Gene3D" id="3.30.43.10">
    <property type="entry name" value="Uridine Diphospho-n-acetylenolpyruvylglucosamine Reductase, domain 2"/>
    <property type="match status" value="1"/>
</dbReference>
<name>L1JCJ1_GUITC</name>
<dbReference type="GO" id="GO:0008609">
    <property type="term" value="F:alkylglycerone-phosphate synthase activity"/>
    <property type="evidence" value="ECO:0007669"/>
    <property type="project" value="UniProtKB-EC"/>
</dbReference>
<comment type="subcellular location">
    <subcellularLocation>
        <location evidence="10">Peroxisome</location>
    </subcellularLocation>
</comment>
<organism evidence="12">
    <name type="scientific">Guillardia theta (strain CCMP2712)</name>
    <name type="common">Cryptophyte</name>
    <dbReference type="NCBI Taxonomy" id="905079"/>
    <lineage>
        <taxon>Eukaryota</taxon>
        <taxon>Cryptophyceae</taxon>
        <taxon>Pyrenomonadales</taxon>
        <taxon>Geminigeraceae</taxon>
        <taxon>Guillardia</taxon>
    </lineage>
</organism>
<dbReference type="Pfam" id="PF01565">
    <property type="entry name" value="FAD_binding_4"/>
    <property type="match status" value="1"/>
</dbReference>
<evidence type="ECO:0000256" key="10">
    <source>
        <dbReference type="RuleBase" id="RU363113"/>
    </source>
</evidence>
<dbReference type="GeneID" id="17302565"/>
<feature type="binding site" evidence="8">
    <location>
        <begin position="166"/>
        <end position="172"/>
    </location>
    <ligand>
        <name>FAD</name>
        <dbReference type="ChEBI" id="CHEBI:57692"/>
    </ligand>
</feature>
<evidence type="ECO:0000256" key="6">
    <source>
        <dbReference type="PIRSR" id="PIRSR625650-1"/>
    </source>
</evidence>
<feature type="active site" description="Proton donor/acceptor" evidence="6">
    <location>
        <position position="510"/>
    </location>
</feature>
<dbReference type="GO" id="GO:0005777">
    <property type="term" value="C:peroxisome"/>
    <property type="evidence" value="ECO:0007669"/>
    <property type="project" value="UniProtKB-SubCell"/>
</dbReference>
<keyword evidence="14" id="KW-1185">Reference proteome</keyword>
<dbReference type="OrthoDB" id="7786253at2759"/>
<keyword evidence="10" id="KW-0576">Peroxisome</keyword>
<dbReference type="KEGG" id="gtt:GUITHDRAFT_157810"/>
<evidence type="ECO:0000313" key="13">
    <source>
        <dbReference type="EnsemblProtists" id="EKX45814"/>
    </source>
</evidence>
<feature type="domain" description="FAD-binding PCMH-type" evidence="11">
    <location>
        <begin position="134"/>
        <end position="316"/>
    </location>
</feature>
<dbReference type="RefSeq" id="XP_005832794.1">
    <property type="nucleotide sequence ID" value="XM_005832737.1"/>
</dbReference>
<dbReference type="Gene3D" id="3.30.160.650">
    <property type="match status" value="1"/>
</dbReference>
<evidence type="ECO:0000256" key="5">
    <source>
        <dbReference type="ARBA" id="ARBA00022827"/>
    </source>
</evidence>
<dbReference type="InterPro" id="IPR016166">
    <property type="entry name" value="FAD-bd_PCMH"/>
</dbReference>
<dbReference type="UniPathway" id="UPA00781"/>
<evidence type="ECO:0000256" key="1">
    <source>
        <dbReference type="ARBA" id="ARBA00004670"/>
    </source>
</evidence>
<dbReference type="InterPro" id="IPR016171">
    <property type="entry name" value="Vanillyl_alc_oxidase_C-sub2"/>
</dbReference>
<proteinExistence type="inferred from homology"/>
<comment type="function">
    <text evidence="10">Catalyzes the exchange of an acyl for a long-chain alkyl group and the formation of the ether bond in the biosynthesis of ether phospholipids.</text>
</comment>
<dbReference type="PANTHER" id="PTHR46568:SF1">
    <property type="entry name" value="ALKYLDIHYDROXYACETONEPHOSPHATE SYNTHASE, PEROXISOMAL"/>
    <property type="match status" value="1"/>
</dbReference>
<evidence type="ECO:0000256" key="9">
    <source>
        <dbReference type="PIRSR" id="PIRSR625650-4"/>
    </source>
</evidence>
<reference evidence="12 14" key="1">
    <citation type="journal article" date="2012" name="Nature">
        <title>Algal genomes reveal evolutionary mosaicism and the fate of nucleomorphs.</title>
        <authorList>
            <consortium name="DOE Joint Genome Institute"/>
            <person name="Curtis B.A."/>
            <person name="Tanifuji G."/>
            <person name="Burki F."/>
            <person name="Gruber A."/>
            <person name="Irimia M."/>
            <person name="Maruyama S."/>
            <person name="Arias M.C."/>
            <person name="Ball S.G."/>
            <person name="Gile G.H."/>
            <person name="Hirakawa Y."/>
            <person name="Hopkins J.F."/>
            <person name="Kuo A."/>
            <person name="Rensing S.A."/>
            <person name="Schmutz J."/>
            <person name="Symeonidi A."/>
            <person name="Elias M."/>
            <person name="Eveleigh R.J."/>
            <person name="Herman E.K."/>
            <person name="Klute M.J."/>
            <person name="Nakayama T."/>
            <person name="Obornik M."/>
            <person name="Reyes-Prieto A."/>
            <person name="Armbrust E.V."/>
            <person name="Aves S.J."/>
            <person name="Beiko R.G."/>
            <person name="Coutinho P."/>
            <person name="Dacks J.B."/>
            <person name="Durnford D.G."/>
            <person name="Fast N.M."/>
            <person name="Green B.R."/>
            <person name="Grisdale C.J."/>
            <person name="Hempel F."/>
            <person name="Henrissat B."/>
            <person name="Hoppner M.P."/>
            <person name="Ishida K."/>
            <person name="Kim E."/>
            <person name="Koreny L."/>
            <person name="Kroth P.G."/>
            <person name="Liu Y."/>
            <person name="Malik S.B."/>
            <person name="Maier U.G."/>
            <person name="McRose D."/>
            <person name="Mock T."/>
            <person name="Neilson J.A."/>
            <person name="Onodera N.T."/>
            <person name="Poole A.M."/>
            <person name="Pritham E.J."/>
            <person name="Richards T.A."/>
            <person name="Rocap G."/>
            <person name="Roy S.W."/>
            <person name="Sarai C."/>
            <person name="Schaack S."/>
            <person name="Shirato S."/>
            <person name="Slamovits C.H."/>
            <person name="Spencer D.F."/>
            <person name="Suzuki S."/>
            <person name="Worden A.Z."/>
            <person name="Zauner S."/>
            <person name="Barry K."/>
            <person name="Bell C."/>
            <person name="Bharti A.K."/>
            <person name="Crow J.A."/>
            <person name="Grimwood J."/>
            <person name="Kramer R."/>
            <person name="Lindquist E."/>
            <person name="Lucas S."/>
            <person name="Salamov A."/>
            <person name="McFadden G.I."/>
            <person name="Lane C.E."/>
            <person name="Keeling P.J."/>
            <person name="Gray M.W."/>
            <person name="Grigoriev I.V."/>
            <person name="Archibald J.M."/>
        </authorList>
    </citation>
    <scope>NUCLEOTIDE SEQUENCE</scope>
    <source>
        <strain evidence="12 14">CCMP2712</strain>
    </source>
</reference>
<dbReference type="OMA" id="GTISHQH"/>
<dbReference type="InterPro" id="IPR036318">
    <property type="entry name" value="FAD-bd_PCMH-like_sf"/>
</dbReference>
<keyword evidence="10" id="KW-0808">Transferase</keyword>
<dbReference type="InterPro" id="IPR025650">
    <property type="entry name" value="Alkyl-DHAP_Synthase"/>
</dbReference>
<dbReference type="PROSITE" id="PS51387">
    <property type="entry name" value="FAD_PCMH"/>
    <property type="match status" value="1"/>
</dbReference>
<dbReference type="InterPro" id="IPR004113">
    <property type="entry name" value="FAD-bd_oxidored_4_C"/>
</dbReference>
<comment type="pathway">
    <text evidence="1 10">Glycerolipid metabolism; ether lipid biosynthesis.</text>
</comment>
<evidence type="ECO:0000256" key="7">
    <source>
        <dbReference type="PIRSR" id="PIRSR625650-2"/>
    </source>
</evidence>
<feature type="binding site" evidence="8">
    <location>
        <begin position="300"/>
        <end position="306"/>
    </location>
    <ligand>
        <name>FAD</name>
        <dbReference type="ChEBI" id="CHEBI:57692"/>
    </ligand>
</feature>
<evidence type="ECO:0000256" key="2">
    <source>
        <dbReference type="ARBA" id="ARBA00008000"/>
    </source>
</evidence>
<evidence type="ECO:0000256" key="3">
    <source>
        <dbReference type="ARBA" id="ARBA00012385"/>
    </source>
</evidence>
<gene>
    <name evidence="12" type="ORF">GUITHDRAFT_157810</name>
</gene>
<dbReference type="PANTHER" id="PTHR46568">
    <property type="entry name" value="ALKYLDIHYDROXYACETONEPHOSPHATE SYNTHASE, PEROXISOMAL"/>
    <property type="match status" value="1"/>
</dbReference>
<dbReference type="Gene3D" id="3.30.70.3450">
    <property type="match status" value="1"/>
</dbReference>